<sequence>MTALKYYPLVLAGFLLCFQAFGQDPNNPESRPLRLILQETEQKFDVSFSYADSILVNLSCKTPDYSQSLDAVLQYISSETKLVFEKIDDRFIAIKRAPDKKPELVRICGKLMDRISGEPIPFASIVAGDKFTTSDSNGNFQMEVQADAIIQIRSLGYIAFEGSADSLTSCNPVQLTPSVTTLDEIVIREYLTAGIDLTAGGIYKVSGQRLGMLPGLIDPDVLQSIQTLPGIQSVQELVSDINIRGGTHDQNLILWDHIRMYQTGHFFGLITSFNPYLTNEVSLIQNGTPSWYSDGVSGTLDIRTENTIADEFSGGAGINMISGDVFAHVPIIPNKLSVLLSARRSIADLVRSPTYRSYYERAFQNSDITGGSDTSLVSKQEDFVFNDISVKILANPDKKTPIRINFMRAANEISYEESALVGNEQETRISGLNQQSTALGLDVSRNITGDLTLRGRMYYSSYSLGATNNDIFNNQRLIQENDVLDTGLKFDLRYALNPNLLLEAGYHFTEVGVSNLEDLNNPEFRRYVKRVLRTHAGYADITYQSSSKNTWLRAGGRVNYLDKFNRWIPEPRFSFRQKIYGQLFLEIAGERKSQTLAQVIDYQTDFLGVEKRRWILANDGDIPVIIGSQASAGVQFKTDNFIVRTSAYYKYVEGVTTASQGFQNEYQFDRISGEYEVRGVDVLLNYRRENWNSWITYTLGENTFSSDSLSPSSFPNTLDIRHTVSSGLSFETTSIKIAAGINWHSGKPYSRPVEIGPARQITFESVNNSRLDYYLRLDASAAYKFSLGGKVRAETGISVWNILDRTNTANIFYRVDDNDQIEEIRQNALGFTPNVMFRIYF</sequence>
<reference evidence="5" key="1">
    <citation type="submission" date="2021-09" db="EMBL/GenBank/DDBJ databases">
        <title>Fulvivirga sp. isolated from coastal sediment.</title>
        <authorList>
            <person name="Yu H."/>
        </authorList>
    </citation>
    <scope>NUCLEOTIDE SEQUENCE</scope>
    <source>
        <strain evidence="5">1062</strain>
    </source>
</reference>
<evidence type="ECO:0000313" key="8">
    <source>
        <dbReference type="Proteomes" id="UP001139409"/>
    </source>
</evidence>
<gene>
    <name evidence="5" type="ORF">LDX50_06580</name>
    <name evidence="6" type="ORF">LDX50_12550</name>
    <name evidence="7" type="ORF">LDX50_18270</name>
</gene>
<evidence type="ECO:0000313" key="6">
    <source>
        <dbReference type="EMBL" id="MCA6075703.1"/>
    </source>
</evidence>
<feature type="signal peptide" evidence="4">
    <location>
        <begin position="1"/>
        <end position="22"/>
    </location>
</feature>
<dbReference type="EMBL" id="JAIXNE010000004">
    <property type="protein sequence ID" value="MCA6076831.1"/>
    <property type="molecule type" value="Genomic_DNA"/>
</dbReference>
<dbReference type="EMBL" id="JAIXNE010000002">
    <property type="protein sequence ID" value="MCA6074526.1"/>
    <property type="molecule type" value="Genomic_DNA"/>
</dbReference>
<keyword evidence="5" id="KW-0675">Receptor</keyword>
<name>A0A9X1HMD7_9BACT</name>
<evidence type="ECO:0000256" key="1">
    <source>
        <dbReference type="ARBA" id="ARBA00004442"/>
    </source>
</evidence>
<dbReference type="Proteomes" id="UP001139409">
    <property type="component" value="Unassembled WGS sequence"/>
</dbReference>
<dbReference type="Gene3D" id="2.170.130.10">
    <property type="entry name" value="TonB-dependent receptor, plug domain"/>
    <property type="match status" value="1"/>
</dbReference>
<dbReference type="SUPFAM" id="SSF56935">
    <property type="entry name" value="Porins"/>
    <property type="match status" value="1"/>
</dbReference>
<organism evidence="5 8">
    <name type="scientific">Fulvivirga sedimenti</name>
    <dbReference type="NCBI Taxonomy" id="2879465"/>
    <lineage>
        <taxon>Bacteria</taxon>
        <taxon>Pseudomonadati</taxon>
        <taxon>Bacteroidota</taxon>
        <taxon>Cytophagia</taxon>
        <taxon>Cytophagales</taxon>
        <taxon>Fulvivirgaceae</taxon>
        <taxon>Fulvivirga</taxon>
    </lineage>
</organism>
<keyword evidence="3" id="KW-0998">Cell outer membrane</keyword>
<proteinExistence type="predicted"/>
<keyword evidence="8" id="KW-1185">Reference proteome</keyword>
<dbReference type="GO" id="GO:0009279">
    <property type="term" value="C:cell outer membrane"/>
    <property type="evidence" value="ECO:0007669"/>
    <property type="project" value="UniProtKB-SubCell"/>
</dbReference>
<feature type="chain" id="PRO_5041156418" evidence="4">
    <location>
        <begin position="23"/>
        <end position="841"/>
    </location>
</feature>
<dbReference type="EMBL" id="JAIXNE010000003">
    <property type="protein sequence ID" value="MCA6075703.1"/>
    <property type="molecule type" value="Genomic_DNA"/>
</dbReference>
<accession>A0A9X1HMD7</accession>
<keyword evidence="4" id="KW-0732">Signal</keyword>
<evidence type="ECO:0000313" key="5">
    <source>
        <dbReference type="EMBL" id="MCA6074526.1"/>
    </source>
</evidence>
<dbReference type="AlphaFoldDB" id="A0A9X1HMD7"/>
<dbReference type="InterPro" id="IPR036942">
    <property type="entry name" value="Beta-barrel_TonB_sf"/>
</dbReference>
<evidence type="ECO:0000313" key="7">
    <source>
        <dbReference type="EMBL" id="MCA6076831.1"/>
    </source>
</evidence>
<comment type="subcellular location">
    <subcellularLocation>
        <location evidence="1">Cell outer membrane</location>
    </subcellularLocation>
</comment>
<evidence type="ECO:0000256" key="4">
    <source>
        <dbReference type="SAM" id="SignalP"/>
    </source>
</evidence>
<dbReference type="SUPFAM" id="SSF49464">
    <property type="entry name" value="Carboxypeptidase regulatory domain-like"/>
    <property type="match status" value="1"/>
</dbReference>
<keyword evidence="2" id="KW-0472">Membrane</keyword>
<evidence type="ECO:0000256" key="3">
    <source>
        <dbReference type="ARBA" id="ARBA00023237"/>
    </source>
</evidence>
<protein>
    <submittedName>
        <fullName evidence="5">TonB-dependent receptor</fullName>
    </submittedName>
</protein>
<dbReference type="Gene3D" id="2.40.170.20">
    <property type="entry name" value="TonB-dependent receptor, beta-barrel domain"/>
    <property type="match status" value="1"/>
</dbReference>
<dbReference type="RefSeq" id="WP_225697641.1">
    <property type="nucleotide sequence ID" value="NZ_JAIXNE010000002.1"/>
</dbReference>
<comment type="caution">
    <text evidence="5">The sequence shown here is derived from an EMBL/GenBank/DDBJ whole genome shotgun (WGS) entry which is preliminary data.</text>
</comment>
<evidence type="ECO:0000256" key="2">
    <source>
        <dbReference type="ARBA" id="ARBA00023136"/>
    </source>
</evidence>
<dbReference type="InterPro" id="IPR037066">
    <property type="entry name" value="Plug_dom_sf"/>
</dbReference>
<dbReference type="InterPro" id="IPR008969">
    <property type="entry name" value="CarboxyPept-like_regulatory"/>
</dbReference>